<reference evidence="1 2" key="1">
    <citation type="journal article" date="2022" name="New Phytol.">
        <title>Ecological generalism drives hyperdiversity of secondary metabolite gene clusters in xylarialean endophytes.</title>
        <authorList>
            <person name="Franco M.E.E."/>
            <person name="Wisecaver J.H."/>
            <person name="Arnold A.E."/>
            <person name="Ju Y.M."/>
            <person name="Slot J.C."/>
            <person name="Ahrendt S."/>
            <person name="Moore L.P."/>
            <person name="Eastman K.E."/>
            <person name="Scott K."/>
            <person name="Konkel Z."/>
            <person name="Mondo S.J."/>
            <person name="Kuo A."/>
            <person name="Hayes R.D."/>
            <person name="Haridas S."/>
            <person name="Andreopoulos B."/>
            <person name="Riley R."/>
            <person name="LaButti K."/>
            <person name="Pangilinan J."/>
            <person name="Lipzen A."/>
            <person name="Amirebrahimi M."/>
            <person name="Yan J."/>
            <person name="Adam C."/>
            <person name="Keymanesh K."/>
            <person name="Ng V."/>
            <person name="Louie K."/>
            <person name="Northen T."/>
            <person name="Drula E."/>
            <person name="Henrissat B."/>
            <person name="Hsieh H.M."/>
            <person name="Youens-Clark K."/>
            <person name="Lutzoni F."/>
            <person name="Miadlikowska J."/>
            <person name="Eastwood D.C."/>
            <person name="Hamelin R.C."/>
            <person name="Grigoriev I.V."/>
            <person name="U'Ren J.M."/>
        </authorList>
    </citation>
    <scope>NUCLEOTIDE SEQUENCE [LARGE SCALE GENOMIC DNA]</scope>
    <source>
        <strain evidence="1 2">ER1909</strain>
    </source>
</reference>
<evidence type="ECO:0000313" key="2">
    <source>
        <dbReference type="Proteomes" id="UP001497680"/>
    </source>
</evidence>
<name>A0ACC0CMR8_9PEZI</name>
<gene>
    <name evidence="1" type="ORF">F4821DRAFT_18530</name>
</gene>
<comment type="caution">
    <text evidence="1">The sequence shown here is derived from an EMBL/GenBank/DDBJ whole genome shotgun (WGS) entry which is preliminary data.</text>
</comment>
<evidence type="ECO:0000313" key="1">
    <source>
        <dbReference type="EMBL" id="KAI6081763.1"/>
    </source>
</evidence>
<sequence length="355" mass="37988">MKISTLLMGLSAGHALAYPGMGKTMAEIQARQDLTLGRRSSTELLGDLVGNVSLSVVGTLIKAILQGVTGAVADSTTYTPPGQLASDVCKASVLCVWYYIVQDLSSAFTDSDGCTDLARGAIRQGFHDAATWDKNSAYGGADGSLLLNDDEFARPENKGLEDIAAQTKTWYSEYKQYGISMADLIQTAAIVGTVSCPGGPRIRHFIGRKDDSRAGPPNMLPLPEQDADFLVGLFAAKTFDANDLVALIGAHTAAKQKFVDPARPGASEDSTPNIWDTKFYSETLQGDNTTIFIFHSDKSISNYASTSVQFNLFAGLGGQALWSPAYAQAYFRMSLLGVTNLNDLTEITQVLPLSQ</sequence>
<organism evidence="1 2">
    <name type="scientific">Hypoxylon rubiginosum</name>
    <dbReference type="NCBI Taxonomy" id="110542"/>
    <lineage>
        <taxon>Eukaryota</taxon>
        <taxon>Fungi</taxon>
        <taxon>Dikarya</taxon>
        <taxon>Ascomycota</taxon>
        <taxon>Pezizomycotina</taxon>
        <taxon>Sordariomycetes</taxon>
        <taxon>Xylariomycetidae</taxon>
        <taxon>Xylariales</taxon>
        <taxon>Hypoxylaceae</taxon>
        <taxon>Hypoxylon</taxon>
    </lineage>
</organism>
<dbReference type="EMBL" id="MU394387">
    <property type="protein sequence ID" value="KAI6081763.1"/>
    <property type="molecule type" value="Genomic_DNA"/>
</dbReference>
<proteinExistence type="predicted"/>
<protein>
    <submittedName>
        <fullName evidence="1">Class II peroxidase</fullName>
    </submittedName>
</protein>
<accession>A0ACC0CMR8</accession>
<keyword evidence="2" id="KW-1185">Reference proteome</keyword>
<keyword evidence="1" id="KW-0575">Peroxidase</keyword>
<dbReference type="Proteomes" id="UP001497680">
    <property type="component" value="Unassembled WGS sequence"/>
</dbReference>
<keyword evidence="1" id="KW-0560">Oxidoreductase</keyword>